<keyword evidence="5" id="KW-1185">Reference proteome</keyword>
<organism evidence="4 5">
    <name type="scientific">Bacillus timonensis</name>
    <dbReference type="NCBI Taxonomy" id="1033734"/>
    <lineage>
        <taxon>Bacteria</taxon>
        <taxon>Bacillati</taxon>
        <taxon>Bacillota</taxon>
        <taxon>Bacilli</taxon>
        <taxon>Bacillales</taxon>
        <taxon>Bacillaceae</taxon>
        <taxon>Bacillus</taxon>
    </lineage>
</organism>
<evidence type="ECO:0000313" key="4">
    <source>
        <dbReference type="EMBL" id="THE13473.1"/>
    </source>
</evidence>
<evidence type="ECO:0000313" key="5">
    <source>
        <dbReference type="Proteomes" id="UP000306477"/>
    </source>
</evidence>
<feature type="region of interest" description="Disordered" evidence="1">
    <location>
        <begin position="19"/>
        <end position="81"/>
    </location>
</feature>
<dbReference type="Pfam" id="PF07007">
    <property type="entry name" value="LprI"/>
    <property type="match status" value="1"/>
</dbReference>
<feature type="signal peptide" evidence="2">
    <location>
        <begin position="1"/>
        <end position="18"/>
    </location>
</feature>
<comment type="caution">
    <text evidence="4">The sequence shown here is derived from an EMBL/GenBank/DDBJ whole genome shotgun (WGS) entry which is preliminary data.</text>
</comment>
<dbReference type="PROSITE" id="PS51257">
    <property type="entry name" value="PROKAR_LIPOPROTEIN"/>
    <property type="match status" value="1"/>
</dbReference>
<dbReference type="Proteomes" id="UP000306477">
    <property type="component" value="Unassembled WGS sequence"/>
</dbReference>
<keyword evidence="2" id="KW-0732">Signal</keyword>
<dbReference type="RefSeq" id="WP_136379012.1">
    <property type="nucleotide sequence ID" value="NZ_SLUB01000009.1"/>
</dbReference>
<dbReference type="PANTHER" id="PTHR39176:SF1">
    <property type="entry name" value="PERIPLASMIC PROTEIN"/>
    <property type="match status" value="1"/>
</dbReference>
<dbReference type="InterPro" id="IPR009739">
    <property type="entry name" value="LprI-like_N"/>
</dbReference>
<evidence type="ECO:0000256" key="2">
    <source>
        <dbReference type="SAM" id="SignalP"/>
    </source>
</evidence>
<evidence type="ECO:0000259" key="3">
    <source>
        <dbReference type="Pfam" id="PF07007"/>
    </source>
</evidence>
<feature type="compositionally biased region" description="Polar residues" evidence="1">
    <location>
        <begin position="69"/>
        <end position="81"/>
    </location>
</feature>
<dbReference type="PANTHER" id="PTHR39176">
    <property type="entry name" value="PERIPLASMIC PROTEIN-RELATED"/>
    <property type="match status" value="1"/>
</dbReference>
<proteinExistence type="predicted"/>
<dbReference type="Gene3D" id="1.20.1270.180">
    <property type="match status" value="1"/>
</dbReference>
<dbReference type="EMBL" id="SLUB01000009">
    <property type="protein sequence ID" value="THE13473.1"/>
    <property type="molecule type" value="Genomic_DNA"/>
</dbReference>
<gene>
    <name evidence="4" type="ORF">E1I69_07625</name>
</gene>
<feature type="compositionally biased region" description="Basic and acidic residues" evidence="1">
    <location>
        <begin position="40"/>
        <end position="58"/>
    </location>
</feature>
<reference evidence="4 5" key="1">
    <citation type="journal article" date="2019" name="Indoor Air">
        <title>Impacts of indoor surface finishes on bacterial viability.</title>
        <authorList>
            <person name="Hu J."/>
            <person name="Maamar S.B."/>
            <person name="Glawe A.J."/>
            <person name="Gottel N."/>
            <person name="Gilbert J.A."/>
            <person name="Hartmann E.M."/>
        </authorList>
    </citation>
    <scope>NUCLEOTIDE SEQUENCE [LARGE SCALE GENOMIC DNA]</scope>
    <source>
        <strain evidence="4 5">AF060A6</strain>
    </source>
</reference>
<dbReference type="AlphaFoldDB" id="A0A4V3V871"/>
<feature type="chain" id="PRO_5039343172" evidence="2">
    <location>
        <begin position="19"/>
        <end position="195"/>
    </location>
</feature>
<name>A0A4V3V871_9BACI</name>
<protein>
    <submittedName>
        <fullName evidence="4">DUF1311 domain-containing protein</fullName>
    </submittedName>
</protein>
<accession>A0A4V3V871</accession>
<sequence>MKKVVLLTILFVLLAACGKPDKETSSQPEEPAKSAVAEADSEKVSDKADVAEESKETNASDESADTESPDTSVQGASENSALKEQYLNELAAIEEEIENKPEGETQIEMEDIAAGIYEIWDDELNKIWKELEKQLPTEKMDKLREDQRQWIREKYRIASEEAEQYKGGTMESLVKVTAQAKVTKERCYELVEKYM</sequence>
<dbReference type="OrthoDB" id="2438161at2"/>
<feature type="domain" description="Lysozyme inhibitor LprI-like N-terminal" evidence="3">
    <location>
        <begin position="101"/>
        <end position="190"/>
    </location>
</feature>
<evidence type="ECO:0000256" key="1">
    <source>
        <dbReference type="SAM" id="MobiDB-lite"/>
    </source>
</evidence>